<protein>
    <submittedName>
        <fullName evidence="2">Stage II sporulation protein M</fullName>
    </submittedName>
</protein>
<dbReference type="InterPro" id="IPR014196">
    <property type="entry name" value="SpoIIM"/>
</dbReference>
<keyword evidence="1" id="KW-0812">Transmembrane</keyword>
<accession>A0A9D1T021</accession>
<dbReference type="InterPro" id="IPR002798">
    <property type="entry name" value="SpoIIM-like"/>
</dbReference>
<dbReference type="AlphaFoldDB" id="A0A9D1T021"/>
<reference evidence="2" key="2">
    <citation type="journal article" date="2021" name="PeerJ">
        <title>Extensive microbial diversity within the chicken gut microbiome revealed by metagenomics and culture.</title>
        <authorList>
            <person name="Gilroy R."/>
            <person name="Ravi A."/>
            <person name="Getino M."/>
            <person name="Pursley I."/>
            <person name="Horton D.L."/>
            <person name="Alikhan N.F."/>
            <person name="Baker D."/>
            <person name="Gharbi K."/>
            <person name="Hall N."/>
            <person name="Watson M."/>
            <person name="Adriaenssens E.M."/>
            <person name="Foster-Nyarko E."/>
            <person name="Jarju S."/>
            <person name="Secka A."/>
            <person name="Antonio M."/>
            <person name="Oren A."/>
            <person name="Chaudhuri R.R."/>
            <person name="La Ragione R."/>
            <person name="Hildebrand F."/>
            <person name="Pallen M.J."/>
        </authorList>
    </citation>
    <scope>NUCLEOTIDE SEQUENCE</scope>
    <source>
        <strain evidence="2">4920</strain>
    </source>
</reference>
<evidence type="ECO:0000313" key="3">
    <source>
        <dbReference type="Proteomes" id="UP000886743"/>
    </source>
</evidence>
<dbReference type="Pfam" id="PF01944">
    <property type="entry name" value="SpoIIM"/>
    <property type="match status" value="1"/>
</dbReference>
<gene>
    <name evidence="2" type="ORF">IAC74_05110</name>
</gene>
<proteinExistence type="predicted"/>
<feature type="transmembrane region" description="Helical" evidence="1">
    <location>
        <begin position="20"/>
        <end position="44"/>
    </location>
</feature>
<dbReference type="Proteomes" id="UP000886743">
    <property type="component" value="Unassembled WGS sequence"/>
</dbReference>
<comment type="caution">
    <text evidence="2">The sequence shown here is derived from an EMBL/GenBank/DDBJ whole genome shotgun (WGS) entry which is preliminary data.</text>
</comment>
<keyword evidence="1" id="KW-0472">Membrane</keyword>
<dbReference type="EMBL" id="DVOF01000144">
    <property type="protein sequence ID" value="HIV02934.1"/>
    <property type="molecule type" value="Genomic_DNA"/>
</dbReference>
<reference evidence="2" key="1">
    <citation type="submission" date="2020-10" db="EMBL/GenBank/DDBJ databases">
        <authorList>
            <person name="Gilroy R."/>
        </authorList>
    </citation>
    <scope>NUCLEOTIDE SEQUENCE</scope>
    <source>
        <strain evidence="2">4920</strain>
    </source>
</reference>
<feature type="transmembrane region" description="Helical" evidence="1">
    <location>
        <begin position="99"/>
        <end position="129"/>
    </location>
</feature>
<feature type="transmembrane region" description="Helical" evidence="1">
    <location>
        <begin position="169"/>
        <end position="193"/>
    </location>
</feature>
<sequence length="204" mass="21884">MHLRRTLPGLFGAYVRNNRVLLTVCTVFMIIGICAGSLYCIFLSDAQSGELLQSLGNFGALKSAQGGAVFLSSLINMLQVAFFIWLCGCTKLGVPVAPLILALKGFASGFSIAALVMLYAGTGLLAAAAGLLPQMLLMFGLMVMLCVAAINQALYAPRNGDKAEKRRRFVSYCVFCSLLFGCLVVCALIESYISPYLMVWILGL</sequence>
<evidence type="ECO:0000256" key="1">
    <source>
        <dbReference type="SAM" id="Phobius"/>
    </source>
</evidence>
<evidence type="ECO:0000313" key="2">
    <source>
        <dbReference type="EMBL" id="HIV02934.1"/>
    </source>
</evidence>
<dbReference type="PIRSF" id="PIRSF038973">
    <property type="entry name" value="SpoIIM"/>
    <property type="match status" value="1"/>
</dbReference>
<keyword evidence="1" id="KW-1133">Transmembrane helix</keyword>
<name>A0A9D1T021_9FIRM</name>
<feature type="transmembrane region" description="Helical" evidence="1">
    <location>
        <begin position="135"/>
        <end position="157"/>
    </location>
</feature>
<organism evidence="2 3">
    <name type="scientific">Candidatus Aphodoplasma excrementigallinarum</name>
    <dbReference type="NCBI Taxonomy" id="2840673"/>
    <lineage>
        <taxon>Bacteria</taxon>
        <taxon>Bacillati</taxon>
        <taxon>Bacillota</taxon>
        <taxon>Clostridia</taxon>
        <taxon>Eubacteriales</taxon>
        <taxon>Candidatus Aphodoplasma</taxon>
    </lineage>
</organism>